<dbReference type="SUPFAM" id="SSF74853">
    <property type="entry name" value="Lamin A/C globular tail domain"/>
    <property type="match status" value="1"/>
</dbReference>
<feature type="compositionally biased region" description="Basic residues" evidence="2">
    <location>
        <begin position="35"/>
        <end position="45"/>
    </location>
</feature>
<dbReference type="PROSITE" id="PS51841">
    <property type="entry name" value="LTD"/>
    <property type="match status" value="1"/>
</dbReference>
<reference evidence="4 5" key="1">
    <citation type="submission" date="2023-11" db="EMBL/GenBank/DDBJ databases">
        <title>Dfirmibasis_genome.</title>
        <authorList>
            <person name="Edelbroek B."/>
            <person name="Kjellin J."/>
            <person name="Jerlstrom-Hultqvist J."/>
            <person name="Soderbom F."/>
        </authorList>
    </citation>
    <scope>NUCLEOTIDE SEQUENCE [LARGE SCALE GENOMIC DNA]</scope>
    <source>
        <strain evidence="4 5">TNS-C-14</strain>
    </source>
</reference>
<feature type="compositionally biased region" description="Polar residues" evidence="2">
    <location>
        <begin position="551"/>
        <end position="564"/>
    </location>
</feature>
<evidence type="ECO:0000256" key="2">
    <source>
        <dbReference type="SAM" id="MobiDB-lite"/>
    </source>
</evidence>
<feature type="region of interest" description="Disordered" evidence="2">
    <location>
        <begin position="536"/>
        <end position="564"/>
    </location>
</feature>
<evidence type="ECO:0000313" key="5">
    <source>
        <dbReference type="Proteomes" id="UP001344447"/>
    </source>
</evidence>
<evidence type="ECO:0000256" key="1">
    <source>
        <dbReference type="SAM" id="Coils"/>
    </source>
</evidence>
<comment type="caution">
    <text evidence="4">The sequence shown here is derived from an EMBL/GenBank/DDBJ whole genome shotgun (WGS) entry which is preliminary data.</text>
</comment>
<feature type="coiled-coil region" evidence="1">
    <location>
        <begin position="292"/>
        <end position="340"/>
    </location>
</feature>
<feature type="compositionally biased region" description="Low complexity" evidence="2">
    <location>
        <begin position="62"/>
        <end position="96"/>
    </location>
</feature>
<feature type="compositionally biased region" description="Low complexity" evidence="2">
    <location>
        <begin position="536"/>
        <end position="550"/>
    </location>
</feature>
<dbReference type="InterPro" id="IPR001322">
    <property type="entry name" value="Lamin_tail_dom"/>
</dbReference>
<feature type="coiled-coil region" evidence="1">
    <location>
        <begin position="367"/>
        <end position="443"/>
    </location>
</feature>
<dbReference type="PANTHER" id="PTHR19956:SF5">
    <property type="entry name" value="LAMIN TAIL DOMAIN-CONTAINING PROTEIN 2"/>
    <property type="match status" value="1"/>
</dbReference>
<name>A0AAN7UDF3_9MYCE</name>
<gene>
    <name evidence="4" type="ORF">RB653_008923</name>
</gene>
<dbReference type="InterPro" id="IPR052877">
    <property type="entry name" value="Lamin_tail_domain"/>
</dbReference>
<feature type="coiled-coil region" evidence="1">
    <location>
        <begin position="121"/>
        <end position="258"/>
    </location>
</feature>
<organism evidence="4 5">
    <name type="scientific">Dictyostelium firmibasis</name>
    <dbReference type="NCBI Taxonomy" id="79012"/>
    <lineage>
        <taxon>Eukaryota</taxon>
        <taxon>Amoebozoa</taxon>
        <taxon>Evosea</taxon>
        <taxon>Eumycetozoa</taxon>
        <taxon>Dictyostelia</taxon>
        <taxon>Dictyosteliales</taxon>
        <taxon>Dictyosteliaceae</taxon>
        <taxon>Dictyostelium</taxon>
    </lineage>
</organism>
<keyword evidence="1" id="KW-0175">Coiled coil</keyword>
<proteinExistence type="predicted"/>
<dbReference type="InterPro" id="IPR036415">
    <property type="entry name" value="Lamin_tail_dom_sf"/>
</dbReference>
<feature type="region of interest" description="Disordered" evidence="2">
    <location>
        <begin position="1"/>
        <end position="109"/>
    </location>
</feature>
<dbReference type="AlphaFoldDB" id="A0AAN7UDF3"/>
<dbReference type="Gene3D" id="1.10.287.1490">
    <property type="match status" value="1"/>
</dbReference>
<keyword evidence="5" id="KW-1185">Reference proteome</keyword>
<dbReference type="GO" id="GO:0030527">
    <property type="term" value="F:structural constituent of chromatin"/>
    <property type="evidence" value="ECO:0007669"/>
    <property type="project" value="TreeGrafter"/>
</dbReference>
<protein>
    <recommendedName>
        <fullName evidence="3">LTD domain-containing protein</fullName>
    </recommendedName>
</protein>
<dbReference type="Proteomes" id="UP001344447">
    <property type="component" value="Unassembled WGS sequence"/>
</dbReference>
<feature type="compositionally biased region" description="Basic residues" evidence="2">
    <location>
        <begin position="1"/>
        <end position="10"/>
    </location>
</feature>
<dbReference type="PANTHER" id="PTHR19956">
    <property type="entry name" value="LAMIN TAIL DOMAIN-CONTAINING PROTEIN 2"/>
    <property type="match status" value="1"/>
</dbReference>
<feature type="domain" description="LTD" evidence="3">
    <location>
        <begin position="561"/>
        <end position="685"/>
    </location>
</feature>
<dbReference type="EMBL" id="JAVFKY010000003">
    <property type="protein sequence ID" value="KAK5579243.1"/>
    <property type="molecule type" value="Genomic_DNA"/>
</dbReference>
<evidence type="ECO:0000259" key="3">
    <source>
        <dbReference type="PROSITE" id="PS51841"/>
    </source>
</evidence>
<accession>A0AAN7UDF3</accession>
<evidence type="ECO:0000313" key="4">
    <source>
        <dbReference type="EMBL" id="KAK5579243.1"/>
    </source>
</evidence>
<sequence length="702" mass="80019">MDTTKKKVGRRTSPIESSQEEVAINKSATTEAKPKKTKTTTKKKTTAPSSQEVVMETESEVETSTTTTTTTSATTSSQTNGTPSPSIQSIPTTPISKYIPSLSQMGTPLSPNRAAQRLREKDELSLIHQRLKSSLKKLESTEIELEKKNQELEEIDQKHTLTINKLKQRSDQFERQLLEEQNQNSDLTSNFNILDNELKTKESSWKKEKDEMLSKFQESINKLNQENSLVQSQLKADIVTKEYEIEGLKTEINRLKDDLQYRVREGEDKSRKLLENEYSRFKIKEDEYHQLISSKDDEIKKIKLELKEKEKSSNAMNKKENELNNLIQAHERQIEDIRDSINREWELKAAQMMEEHHSRTIHLQQAVDSFNEEKERIKSQMDTLNGQIEDLNIKNNEYEDKVKEMNVLLSQKDNSIGELSVEIEELKKKLRKQLADLKSKDGQISLLQIEINTKDNKCNTLQTETNRLKSELYSITNQIDPEIPLDPEINSLKELVKGFEKTVDDRKRKRSKLQHEFNAVANQDQNGMIVEETLQTTSTTTSSDNGSSASHLNNIDSSNLPTGPEQSELFNPGTVSFSLIDSTQEFIRLSVHGDMDEGLSISKWRLIVVKPDGSKAGFSFPDGIQPFKGIKSVTVWTGRQRPQGTPTENEFYWSRQELWTSPVEGTIVKLVSPSEETTTVTLPVDGIYQKPSASGKSNCLIM</sequence>
<dbReference type="GO" id="GO:0005638">
    <property type="term" value="C:lamin filament"/>
    <property type="evidence" value="ECO:0007669"/>
    <property type="project" value="TreeGrafter"/>
</dbReference>